<accession>A0A6A6KCH9</accession>
<feature type="region of interest" description="Disordered" evidence="1">
    <location>
        <begin position="76"/>
        <end position="112"/>
    </location>
</feature>
<dbReference type="Proteomes" id="UP000467840">
    <property type="component" value="Chromosome 3"/>
</dbReference>
<evidence type="ECO:0000313" key="3">
    <source>
        <dbReference type="Proteomes" id="UP000467840"/>
    </source>
</evidence>
<comment type="caution">
    <text evidence="2">The sequence shown here is derived from an EMBL/GenBank/DDBJ whole genome shotgun (WGS) entry which is preliminary data.</text>
</comment>
<name>A0A6A6KCH9_HEVBR</name>
<gene>
    <name evidence="2" type="ORF">GH714_022954</name>
</gene>
<dbReference type="AlphaFoldDB" id="A0A6A6KCH9"/>
<organism evidence="2 3">
    <name type="scientific">Hevea brasiliensis</name>
    <name type="common">Para rubber tree</name>
    <name type="synonym">Siphonia brasiliensis</name>
    <dbReference type="NCBI Taxonomy" id="3981"/>
    <lineage>
        <taxon>Eukaryota</taxon>
        <taxon>Viridiplantae</taxon>
        <taxon>Streptophyta</taxon>
        <taxon>Embryophyta</taxon>
        <taxon>Tracheophyta</taxon>
        <taxon>Spermatophyta</taxon>
        <taxon>Magnoliopsida</taxon>
        <taxon>eudicotyledons</taxon>
        <taxon>Gunneridae</taxon>
        <taxon>Pentapetalae</taxon>
        <taxon>rosids</taxon>
        <taxon>fabids</taxon>
        <taxon>Malpighiales</taxon>
        <taxon>Euphorbiaceae</taxon>
        <taxon>Crotonoideae</taxon>
        <taxon>Micrandreae</taxon>
        <taxon>Hevea</taxon>
    </lineage>
</organism>
<sequence>MDEEEESFWFDPLLSEGTPAFSEFCLIGKFLTDRQINLGFAELNHPKDSSPMMDAIFQEQDHTNYIDPFASFHADNSHSQANMSHANMSNSHDDSDVLMGSTDGMYQVDRED</sequence>
<reference evidence="2 3" key="1">
    <citation type="journal article" date="2020" name="Mol. Plant">
        <title>The Chromosome-Based Rubber Tree Genome Provides New Insights into Spurge Genome Evolution and Rubber Biosynthesis.</title>
        <authorList>
            <person name="Liu J."/>
            <person name="Shi C."/>
            <person name="Shi C.C."/>
            <person name="Li W."/>
            <person name="Zhang Q.J."/>
            <person name="Zhang Y."/>
            <person name="Li K."/>
            <person name="Lu H.F."/>
            <person name="Shi C."/>
            <person name="Zhu S.T."/>
            <person name="Xiao Z.Y."/>
            <person name="Nan H."/>
            <person name="Yue Y."/>
            <person name="Zhu X.G."/>
            <person name="Wu Y."/>
            <person name="Hong X.N."/>
            <person name="Fan G.Y."/>
            <person name="Tong Y."/>
            <person name="Zhang D."/>
            <person name="Mao C.L."/>
            <person name="Liu Y.L."/>
            <person name="Hao S.J."/>
            <person name="Liu W.Q."/>
            <person name="Lv M.Q."/>
            <person name="Zhang H.B."/>
            <person name="Liu Y."/>
            <person name="Hu-Tang G.R."/>
            <person name="Wang J.P."/>
            <person name="Wang J.H."/>
            <person name="Sun Y.H."/>
            <person name="Ni S.B."/>
            <person name="Chen W.B."/>
            <person name="Zhang X.C."/>
            <person name="Jiao Y.N."/>
            <person name="Eichler E.E."/>
            <person name="Li G.H."/>
            <person name="Liu X."/>
            <person name="Gao L.Z."/>
        </authorList>
    </citation>
    <scope>NUCLEOTIDE SEQUENCE [LARGE SCALE GENOMIC DNA]</scope>
    <source>
        <strain evidence="3">cv. GT1</strain>
        <tissue evidence="2">Leaf</tissue>
    </source>
</reference>
<proteinExistence type="predicted"/>
<evidence type="ECO:0000256" key="1">
    <source>
        <dbReference type="SAM" id="MobiDB-lite"/>
    </source>
</evidence>
<protein>
    <submittedName>
        <fullName evidence="2">Uncharacterized protein</fullName>
    </submittedName>
</protein>
<evidence type="ECO:0000313" key="2">
    <source>
        <dbReference type="EMBL" id="KAF2286620.1"/>
    </source>
</evidence>
<feature type="compositionally biased region" description="Polar residues" evidence="1">
    <location>
        <begin position="77"/>
        <end position="90"/>
    </location>
</feature>
<dbReference type="EMBL" id="JAAGAX010000017">
    <property type="protein sequence ID" value="KAF2286620.1"/>
    <property type="molecule type" value="Genomic_DNA"/>
</dbReference>
<keyword evidence="3" id="KW-1185">Reference proteome</keyword>